<protein>
    <recommendedName>
        <fullName evidence="8">DUF3715 domain-containing protein</fullName>
    </recommendedName>
</protein>
<evidence type="ECO:0000313" key="7">
    <source>
        <dbReference type="Proteomes" id="UP000824219"/>
    </source>
</evidence>
<feature type="region of interest" description="Disordered" evidence="2">
    <location>
        <begin position="1799"/>
        <end position="1837"/>
    </location>
</feature>
<comment type="caution">
    <text evidence="6">The sequence shown here is derived from an EMBL/GenBank/DDBJ whole genome shotgun (WGS) entry which is preliminary data.</text>
</comment>
<feature type="compositionally biased region" description="Low complexity" evidence="2">
    <location>
        <begin position="793"/>
        <end position="804"/>
    </location>
</feature>
<feature type="region of interest" description="Disordered" evidence="2">
    <location>
        <begin position="1619"/>
        <end position="1735"/>
    </location>
</feature>
<dbReference type="GO" id="GO:0045814">
    <property type="term" value="P:negative regulation of gene expression, epigenetic"/>
    <property type="evidence" value="ECO:0007669"/>
    <property type="project" value="InterPro"/>
</dbReference>
<feature type="compositionally biased region" description="Basic residues" evidence="2">
    <location>
        <begin position="2368"/>
        <end position="2377"/>
    </location>
</feature>
<dbReference type="PANTHER" id="PTHR16207">
    <property type="entry name" value="SET DOMAIN-CONTAINING PROTEIN"/>
    <property type="match status" value="1"/>
</dbReference>
<feature type="compositionally biased region" description="Polar residues" evidence="2">
    <location>
        <begin position="973"/>
        <end position="984"/>
    </location>
</feature>
<feature type="compositionally biased region" description="Basic and acidic residues" evidence="2">
    <location>
        <begin position="1720"/>
        <end position="1734"/>
    </location>
</feature>
<feature type="region of interest" description="Disordered" evidence="2">
    <location>
        <begin position="2473"/>
        <end position="2493"/>
    </location>
</feature>
<dbReference type="Proteomes" id="UP000824219">
    <property type="component" value="Linkage Group LG05"/>
</dbReference>
<comment type="similarity">
    <text evidence="1">Belongs to the TASOR family.</text>
</comment>
<accession>A0A9D3P1K2</accession>
<feature type="region of interest" description="Disordered" evidence="2">
    <location>
        <begin position="1490"/>
        <end position="1511"/>
    </location>
</feature>
<dbReference type="Pfam" id="PF24630">
    <property type="entry name" value="PIN_TASOR"/>
    <property type="match status" value="1"/>
</dbReference>
<feature type="region of interest" description="Disordered" evidence="2">
    <location>
        <begin position="542"/>
        <end position="656"/>
    </location>
</feature>
<keyword evidence="7" id="KW-1185">Reference proteome</keyword>
<evidence type="ECO:0000256" key="2">
    <source>
        <dbReference type="SAM" id="MobiDB-lite"/>
    </source>
</evidence>
<evidence type="ECO:0000313" key="6">
    <source>
        <dbReference type="EMBL" id="KAG7332667.1"/>
    </source>
</evidence>
<dbReference type="Pfam" id="PF23314">
    <property type="entry name" value="TASOR_alpha-beta"/>
    <property type="match status" value="1"/>
</dbReference>
<reference evidence="6 7" key="1">
    <citation type="submission" date="2021-06" db="EMBL/GenBank/DDBJ databases">
        <title>Chromosome-level genome assembly of the red-tail catfish (Hemibagrus wyckioides).</title>
        <authorList>
            <person name="Shao F."/>
        </authorList>
    </citation>
    <scope>NUCLEOTIDE SEQUENCE [LARGE SCALE GENOMIC DNA]</scope>
    <source>
        <strain evidence="6">EC202008001</strain>
        <tissue evidence="6">Blood</tissue>
    </source>
</reference>
<feature type="compositionally biased region" description="Polar residues" evidence="2">
    <location>
        <begin position="763"/>
        <end position="792"/>
    </location>
</feature>
<evidence type="ECO:0000259" key="3">
    <source>
        <dbReference type="Pfam" id="PF12509"/>
    </source>
</evidence>
<gene>
    <name evidence="6" type="ORF">KOW79_004501</name>
</gene>
<feature type="region of interest" description="Disordered" evidence="2">
    <location>
        <begin position="732"/>
        <end position="868"/>
    </location>
</feature>
<evidence type="ECO:0000259" key="5">
    <source>
        <dbReference type="Pfam" id="PF24630"/>
    </source>
</evidence>
<feature type="region of interest" description="Disordered" evidence="2">
    <location>
        <begin position="2349"/>
        <end position="2379"/>
    </location>
</feature>
<sequence length="2919" mass="326018">MENDTTISKEGLLEPVLPGSVTFESSILAPLRNSYLYEESKESFTYNSAQLINNAALQKRYSAFRAEKRELGYPEEELEESFGFLLLDDKSRANRLAETGLIVGKRTCTTLGDCSKGVYISKYSDCLDLKRWYDGKTGYIVLLKLTKGRVKEVTENYTQNFTPPTAGFDCHVSEQLQAVCATTSSFLAFERTQYYLYELVDGVEKVEPCPRHVCPFAIVAFSYGKTSIAVELKEKSPEKSSFHYQPWSGQLQIKSSVFNIGLKSSHGAMFPANLPKTVKADHAIEVSKLRKTLPQVVFETSPFSEVSLDGKWFSMYDVISFEARNDLASLTQELKEKDLALVICLEDGGFLVLLHSSNFLSYEGAGTDKAFALQGMFIYPDSRTVPRETKTGCNKTKISSEVLQVLPALNYAELEMEKCPPKQDEEPLGIMEKHLQNFAALIFPGLTSSPSREASMFPDQYDVPDGFPLISPKWTEQTGNRLRTYLKSPSSFHIPLARAMELLAPGKQQRSDDHDDDVYYYISSPEAPQTPADMVMERDLPNETDPLTCRNVSEDEKKTAEQQAKTEQTVAAEQSVLKEEVNTPGAVVVSAPDNSAERTDPSPTSGDLSKEHYTQNIQAVDTAQDSEKTSECASANDKCSGEEVSGAPSKETVQTNSVALSSTEIADDASTLASNAEIEVDHSDKVNCVSDMLPKVGGQIPVAEKLQEADLPKSISPPTTSVNRTEALIKGCEDIQPETSSNVPAKSKPGRRGKRRRRKALKWNTNTVSQITSPLQNTTLSSCPSTEATPDQSSSSDAIHSSPSTLKKDWRSLPRRKRHWNTDTSTKRTLRSDFKNTETPCSKNDETEKNTPVTELTVTRSMPGTPKRKMEGITMRERYGLKTIITDCGFVFVPHGSEVAPGDIKSNENQQAPETSSITANSPIGEKPTHDKPQPSEIENSAQHMPQKHIPNLSANPAKALSSGEITEKDSVSPKNSEQSSVLDSTEKNKSTNKAHVYRAISISKLKTVLKRARRTKSPSVQDHGKSVSDNTEPKLKRGKPNNVELSDNGKQGNTLQSNPDSPGSQVPVENAPSKPPLRTTSSREKRSTKIPTENGCNNFDIISTKEIVKQVDRQLTSEQVENRVGGKRISSDGHGNKEDVAVGVPAPSDALNLLADLALSVNSEKMLSKLEGKQLGAKTSSSPQTVIHLLRSPRLKVPAKSPFPEGLVVTGDLILEISKEHSYSQPTSLLSDLAGICPQVQPKVGCVESRLSFRSDLLLKLPDLTNYPGFHNKEGKNGWKFLPPLNESAPAADKAKVWSSLFLRCRTIVEKEGSIKVTRHWKENYDFKFDSKFTNDKLDKCVTRALHGKWDFSTEDSYEQVHLIFHMWIGLFYSKPTSRFFHFDQICPSVEKKNPEKASQCAVQTPTTLPDVDSTSKEDNSTSLDPVADALDLSVKVPGTEDHLTTGENPAPTSGIQSRLEDMKENKMPAIRHSLDHLLSIPMNYRSTVEASDENPTPDHKEGSDLEDDTTDVLESTCTKLLESNSAYSQLCGLASSMRIDEQKLLNVQKNEPVGKDLSTSKTMNQGTETKTVSVFHQVVGPARPLMLSKMPDALLGRKIILKSLSFKDKYRDEAPISVHTESVSKDEQHEAQVNEEKHESTSVRVHPKEAPVSVSDDASTNEPDVTKSQEVGKHERVETSSHDARNDTHDEVHVNDETDKVPTVPDIGNITSVSDEENAPHGECNEDDKASDEVNSLVNIRDTAVDVLAEAKDKFGVIDDIPVVVQDVNNANKEASLELDVRADTLADVQDANNLNKEAKSGLDVRDDKPANIQDVNERTKDEDETKCQPDVKDYSSMDRQHDLDLTEGMAGHKEICAIEEHLSGKDESNIDEVTNESERKVEAEPIIESSSVEKSTFDDSQDCTGCVDMDISDVDSEDENQEKVHEANVSGGEILPNAFEEDSVKLQEGKIKIEADVASNCKEHTREGAEPEISEYSTAGHASSTSHQLITLMEGHSSSAVDGSCIPIQNDGESETLHDACVVQHEIPEVSQDKPTNIYDGFSYELKDSSTSKEATDLAISNASDGSGKDPRMLEMGTDQKSLVPTIYMGSTAKSFKTHKNFDSSDVSPPTLQIDTEAEMNSRCCTPTLDEPAYNQWSDEVSNIQEGNLQDISETEHYCVKKSTNAWLALESSEDSHSELEKSPVHKEQAIILDSCWFYTKHNATVNKSDEGRTFLTDDYVPEDNVVYFDYEEIPTARKTKDTEPQQDQFGSFSEQYEDGSYEELPSSWTHSASFKTEKQNEWYAPEEDTHYTNSISIHREVAYRRRESTESNTDTPGWVQRTHYSESVLNVEQSNERVLSFRHRAGLSESNEESESQGSEPLHYSKKKHKRKLSQKDWGEEDFNATVDFSIQKTFSCTSDQSSISRTRTSSPYQRKGEGKQSFDWRRYFRRDGIFESDEDSSGPFHDPPSSIITMFDKKGNRVIFESPSTEKRLSGIHDESQSVEEQQSKSVTQSLMELEYLIFSEKMTHLLKNLKTTSRVKPQHRLNIAPVENPMTIQFSRLDEQNSFSALDQTWPTFSKFKINVDMSERKALKKNPNYSKPLHLQSLFCERGTEATCSKLSDITKECSKSYHTMMNDICIGKIVPHQSEELKMKLDSERVTASKQPGFCGRIKKDMFDHLHDNLNSIVRQACKTKYKFYILVTSADPFFEETKDLLEAEGHTTVEPYEFEFDANGQTPLLIILRNEDIAEHIFEVPHLLELKKSSRVLFVGIDRPDDVVNLTHQELFAKGGFVVFDETALDTLGLENMKKFVGIMEELDKKGKWKWFLHYRDSRKLRENARCSLEAQRRKQFIDCCQEAGIVEVLPYHECDVISRDKPDFLRCLVRLQIQNISARFPVFITDTPDETFEKNGILTMNIYTFSRILSNDTCSVS</sequence>
<dbReference type="GO" id="GO:0005654">
    <property type="term" value="C:nucleoplasm"/>
    <property type="evidence" value="ECO:0007669"/>
    <property type="project" value="TreeGrafter"/>
</dbReference>
<feature type="region of interest" description="Disordered" evidence="2">
    <location>
        <begin position="1395"/>
        <end position="1429"/>
    </location>
</feature>
<dbReference type="InterPro" id="IPR022188">
    <property type="entry name" value="TASOR_DUF3715"/>
</dbReference>
<feature type="domain" description="TASOR pseudo-PARP" evidence="3">
    <location>
        <begin position="67"/>
        <end position="215"/>
    </location>
</feature>
<evidence type="ECO:0000259" key="4">
    <source>
        <dbReference type="Pfam" id="PF23314"/>
    </source>
</evidence>
<feature type="compositionally biased region" description="Polar residues" evidence="2">
    <location>
        <begin position="561"/>
        <end position="572"/>
    </location>
</feature>
<dbReference type="EMBL" id="JAHKSW010000005">
    <property type="protein sequence ID" value="KAG7332667.1"/>
    <property type="molecule type" value="Genomic_DNA"/>
</dbReference>
<dbReference type="InterPro" id="IPR046432">
    <property type="entry name" value="TASOR"/>
</dbReference>
<dbReference type="InterPro" id="IPR056243">
    <property type="entry name" value="TASOR_ab_dom"/>
</dbReference>
<feature type="region of interest" description="Disordered" evidence="2">
    <location>
        <begin position="1009"/>
        <end position="1097"/>
    </location>
</feature>
<organism evidence="6 7">
    <name type="scientific">Hemibagrus wyckioides</name>
    <dbReference type="NCBI Taxonomy" id="337641"/>
    <lineage>
        <taxon>Eukaryota</taxon>
        <taxon>Metazoa</taxon>
        <taxon>Chordata</taxon>
        <taxon>Craniata</taxon>
        <taxon>Vertebrata</taxon>
        <taxon>Euteleostomi</taxon>
        <taxon>Actinopterygii</taxon>
        <taxon>Neopterygii</taxon>
        <taxon>Teleostei</taxon>
        <taxon>Ostariophysi</taxon>
        <taxon>Siluriformes</taxon>
        <taxon>Bagridae</taxon>
        <taxon>Hemibagrus</taxon>
    </lineage>
</organism>
<feature type="compositionally biased region" description="Basic and acidic residues" evidence="2">
    <location>
        <begin position="1023"/>
        <end position="1036"/>
    </location>
</feature>
<feature type="compositionally biased region" description="Basic and acidic residues" evidence="2">
    <location>
        <begin position="1624"/>
        <end position="1651"/>
    </location>
</feature>
<dbReference type="Pfam" id="PF12509">
    <property type="entry name" value="DUF3715"/>
    <property type="match status" value="1"/>
</dbReference>
<feature type="domain" description="TASOR PIN" evidence="5">
    <location>
        <begin position="2777"/>
        <end position="2912"/>
    </location>
</feature>
<name>A0A9D3P1K2_9TELE</name>
<dbReference type="OrthoDB" id="5960959at2759"/>
<feature type="region of interest" description="Disordered" evidence="2">
    <location>
        <begin position="1875"/>
        <end position="1904"/>
    </location>
</feature>
<feature type="region of interest" description="Disordered" evidence="2">
    <location>
        <begin position="901"/>
        <end position="993"/>
    </location>
</feature>
<proteinExistence type="inferred from homology"/>
<dbReference type="InterPro" id="IPR056242">
    <property type="entry name" value="PIN_TASOR"/>
</dbReference>
<dbReference type="PANTHER" id="PTHR16207:SF10">
    <property type="entry name" value="PROTEIN TASOR 2"/>
    <property type="match status" value="1"/>
</dbReference>
<feature type="compositionally biased region" description="Polar residues" evidence="2">
    <location>
        <begin position="614"/>
        <end position="623"/>
    </location>
</feature>
<feature type="compositionally biased region" description="Basic and acidic residues" evidence="2">
    <location>
        <begin position="1666"/>
        <end position="1702"/>
    </location>
</feature>
<evidence type="ECO:0008006" key="8">
    <source>
        <dbReference type="Google" id="ProtNLM"/>
    </source>
</evidence>
<feature type="compositionally biased region" description="Polar residues" evidence="2">
    <location>
        <begin position="907"/>
        <end position="922"/>
    </location>
</feature>
<feature type="domain" description="TASOR alpha/beta" evidence="4">
    <location>
        <begin position="2679"/>
        <end position="2773"/>
    </location>
</feature>
<feature type="compositionally biased region" description="Basic residues" evidence="2">
    <location>
        <begin position="748"/>
        <end position="761"/>
    </location>
</feature>
<feature type="compositionally biased region" description="Basic and acidic residues" evidence="2">
    <location>
        <begin position="2473"/>
        <end position="2485"/>
    </location>
</feature>
<feature type="compositionally biased region" description="Polar residues" evidence="2">
    <location>
        <begin position="1044"/>
        <end position="1065"/>
    </location>
</feature>
<evidence type="ECO:0000256" key="1">
    <source>
        <dbReference type="ARBA" id="ARBA00008058"/>
    </source>
</evidence>
<feature type="compositionally biased region" description="Polar residues" evidence="2">
    <location>
        <begin position="850"/>
        <end position="862"/>
    </location>
</feature>